<dbReference type="SUPFAM" id="SSF103481">
    <property type="entry name" value="Multidrug resistance efflux transporter EmrE"/>
    <property type="match status" value="1"/>
</dbReference>
<evidence type="ECO:0000256" key="8">
    <source>
        <dbReference type="SAM" id="Phobius"/>
    </source>
</evidence>
<dbReference type="Proteomes" id="UP001497497">
    <property type="component" value="Unassembled WGS sequence"/>
</dbReference>
<feature type="transmembrane region" description="Helical" evidence="8">
    <location>
        <begin position="42"/>
        <end position="66"/>
    </location>
</feature>
<feature type="transmembrane region" description="Helical" evidence="8">
    <location>
        <begin position="305"/>
        <end position="322"/>
    </location>
</feature>
<comment type="similarity">
    <text evidence="2">Belongs to the nucleotide-sugar transporter family. SLC35A subfamily.</text>
</comment>
<dbReference type="InterPro" id="IPR007271">
    <property type="entry name" value="Nuc_sug_transpt"/>
</dbReference>
<dbReference type="AlphaFoldDB" id="A0AAV2H1W0"/>
<evidence type="ECO:0000256" key="5">
    <source>
        <dbReference type="ARBA" id="ARBA00022989"/>
    </source>
</evidence>
<keyword evidence="3" id="KW-0813">Transport</keyword>
<protein>
    <submittedName>
        <fullName evidence="9">Uncharacterized protein</fullName>
    </submittedName>
</protein>
<keyword evidence="6 8" id="KW-0472">Membrane</keyword>
<accession>A0AAV2H1W0</accession>
<feature type="transmembrane region" description="Helical" evidence="8">
    <location>
        <begin position="87"/>
        <end position="108"/>
    </location>
</feature>
<proteinExistence type="inferred from homology"/>
<dbReference type="GO" id="GO:0000139">
    <property type="term" value="C:Golgi membrane"/>
    <property type="evidence" value="ECO:0007669"/>
    <property type="project" value="InterPro"/>
</dbReference>
<evidence type="ECO:0000256" key="4">
    <source>
        <dbReference type="ARBA" id="ARBA00022692"/>
    </source>
</evidence>
<feature type="transmembrane region" description="Helical" evidence="8">
    <location>
        <begin position="114"/>
        <end position="133"/>
    </location>
</feature>
<evidence type="ECO:0000256" key="6">
    <source>
        <dbReference type="ARBA" id="ARBA00023136"/>
    </source>
</evidence>
<feature type="region of interest" description="Disordered" evidence="7">
    <location>
        <begin position="334"/>
        <end position="365"/>
    </location>
</feature>
<feature type="transmembrane region" description="Helical" evidence="8">
    <location>
        <begin position="12"/>
        <end position="30"/>
    </location>
</feature>
<comment type="subcellular location">
    <subcellularLocation>
        <location evidence="1">Membrane</location>
        <topology evidence="1">Multi-pass membrane protein</topology>
    </subcellularLocation>
</comment>
<evidence type="ECO:0000313" key="9">
    <source>
        <dbReference type="EMBL" id="CAL1527615.1"/>
    </source>
</evidence>
<dbReference type="EMBL" id="CAXITT010000020">
    <property type="protein sequence ID" value="CAL1527615.1"/>
    <property type="molecule type" value="Genomic_DNA"/>
</dbReference>
<dbReference type="PIRSF" id="PIRSF005799">
    <property type="entry name" value="UDP-gal_transpt"/>
    <property type="match status" value="1"/>
</dbReference>
<dbReference type="InterPro" id="IPR037185">
    <property type="entry name" value="EmrE-like"/>
</dbReference>
<feature type="transmembrane region" description="Helical" evidence="8">
    <location>
        <begin position="279"/>
        <end position="299"/>
    </location>
</feature>
<feature type="compositionally biased region" description="Basic and acidic residues" evidence="7">
    <location>
        <begin position="334"/>
        <end position="345"/>
    </location>
</feature>
<keyword evidence="10" id="KW-1185">Reference proteome</keyword>
<evidence type="ECO:0000256" key="2">
    <source>
        <dbReference type="ARBA" id="ARBA00009976"/>
    </source>
</evidence>
<feature type="transmembrane region" description="Helical" evidence="8">
    <location>
        <begin position="177"/>
        <end position="198"/>
    </location>
</feature>
<feature type="transmembrane region" description="Helical" evidence="8">
    <location>
        <begin position="253"/>
        <end position="272"/>
    </location>
</feature>
<dbReference type="GO" id="GO:0015165">
    <property type="term" value="F:pyrimidine nucleotide-sugar transmembrane transporter activity"/>
    <property type="evidence" value="ECO:0007669"/>
    <property type="project" value="InterPro"/>
</dbReference>
<evidence type="ECO:0000256" key="1">
    <source>
        <dbReference type="ARBA" id="ARBA00004141"/>
    </source>
</evidence>
<keyword evidence="5 8" id="KW-1133">Transmembrane helix</keyword>
<feature type="transmembrane region" description="Helical" evidence="8">
    <location>
        <begin position="210"/>
        <end position="233"/>
    </location>
</feature>
<feature type="transmembrane region" description="Helical" evidence="8">
    <location>
        <begin position="140"/>
        <end position="157"/>
    </location>
</feature>
<keyword evidence="3" id="KW-0762">Sugar transport</keyword>
<sequence length="365" mass="41143">MGLFSADLFPTKISFVVFISYMGLFINQGILVTASKSKDNSYSYNTVTVVLLTEVLKLVAAAVLFIKDKSCQCFFEDLFKHRKVLSLYFIPAALYCLYNNLQFVNLSAYDPTTYYLLLQFRVVVTGVIFQLIFKKQLSRIQWASLFILTLGCVIKEIRHDVSSAQTMTTAPTSVTDYLDIHLLFIMFQVFSSCFAGVYNEFLLKDTGVDVHIMMANVFMYLNSIICNLLILAYRGEFLEAFHHSSVMSILQPGVMAIIINNAAIGIVTSLFLRSLNSILKTFASALELMFTAVLCWIIFGIPVDLYTVMAIFIVSAATYLYAQNPVVNKARTEIEEDTKKDDPNPKDQIQLQLSPGQRHKPVLSV</sequence>
<reference evidence="9 10" key="1">
    <citation type="submission" date="2024-04" db="EMBL/GenBank/DDBJ databases">
        <authorList>
            <consortium name="Genoscope - CEA"/>
            <person name="William W."/>
        </authorList>
    </citation>
    <scope>NUCLEOTIDE SEQUENCE [LARGE SCALE GENOMIC DNA]</scope>
</reference>
<evidence type="ECO:0000256" key="7">
    <source>
        <dbReference type="SAM" id="MobiDB-lite"/>
    </source>
</evidence>
<gene>
    <name evidence="9" type="ORF">GSLYS_00001785001</name>
</gene>
<name>A0AAV2H1W0_LYMST</name>
<dbReference type="Pfam" id="PF04142">
    <property type="entry name" value="Nuc_sug_transp"/>
    <property type="match status" value="1"/>
</dbReference>
<evidence type="ECO:0000256" key="3">
    <source>
        <dbReference type="ARBA" id="ARBA00022597"/>
    </source>
</evidence>
<organism evidence="9 10">
    <name type="scientific">Lymnaea stagnalis</name>
    <name type="common">Great pond snail</name>
    <name type="synonym">Helix stagnalis</name>
    <dbReference type="NCBI Taxonomy" id="6523"/>
    <lineage>
        <taxon>Eukaryota</taxon>
        <taxon>Metazoa</taxon>
        <taxon>Spiralia</taxon>
        <taxon>Lophotrochozoa</taxon>
        <taxon>Mollusca</taxon>
        <taxon>Gastropoda</taxon>
        <taxon>Heterobranchia</taxon>
        <taxon>Euthyneura</taxon>
        <taxon>Panpulmonata</taxon>
        <taxon>Hygrophila</taxon>
        <taxon>Lymnaeoidea</taxon>
        <taxon>Lymnaeidae</taxon>
        <taxon>Lymnaea</taxon>
    </lineage>
</organism>
<comment type="caution">
    <text evidence="9">The sequence shown here is derived from an EMBL/GenBank/DDBJ whole genome shotgun (WGS) entry which is preliminary data.</text>
</comment>
<evidence type="ECO:0000313" key="10">
    <source>
        <dbReference type="Proteomes" id="UP001497497"/>
    </source>
</evidence>
<keyword evidence="4 8" id="KW-0812">Transmembrane</keyword>
<dbReference type="PANTHER" id="PTHR10231">
    <property type="entry name" value="NUCLEOTIDE-SUGAR TRANSMEMBRANE TRANSPORTER"/>
    <property type="match status" value="1"/>
</dbReference>